<evidence type="ECO:0000256" key="2">
    <source>
        <dbReference type="ARBA" id="ARBA00022692"/>
    </source>
</evidence>
<dbReference type="InterPro" id="IPR011701">
    <property type="entry name" value="MFS"/>
</dbReference>
<evidence type="ECO:0000313" key="9">
    <source>
        <dbReference type="Proteomes" id="UP000799757"/>
    </source>
</evidence>
<evidence type="ECO:0000259" key="7">
    <source>
        <dbReference type="PROSITE" id="PS50850"/>
    </source>
</evidence>
<dbReference type="InterPro" id="IPR020846">
    <property type="entry name" value="MFS_dom"/>
</dbReference>
<evidence type="ECO:0000256" key="3">
    <source>
        <dbReference type="ARBA" id="ARBA00022989"/>
    </source>
</evidence>
<proteinExistence type="predicted"/>
<comment type="subcellular location">
    <subcellularLocation>
        <location evidence="1">Membrane</location>
        <topology evidence="1">Multi-pass membrane protein</topology>
    </subcellularLocation>
</comment>
<accession>A0A6A6XAI6</accession>
<reference evidence="8" key="1">
    <citation type="journal article" date="2020" name="Stud. Mycol.">
        <title>101 Dothideomycetes genomes: a test case for predicting lifestyles and emergence of pathogens.</title>
        <authorList>
            <person name="Haridas S."/>
            <person name="Albert R."/>
            <person name="Binder M."/>
            <person name="Bloem J."/>
            <person name="Labutti K."/>
            <person name="Salamov A."/>
            <person name="Andreopoulos B."/>
            <person name="Baker S."/>
            <person name="Barry K."/>
            <person name="Bills G."/>
            <person name="Bluhm B."/>
            <person name="Cannon C."/>
            <person name="Castanera R."/>
            <person name="Culley D."/>
            <person name="Daum C."/>
            <person name="Ezra D."/>
            <person name="Gonzalez J."/>
            <person name="Henrissat B."/>
            <person name="Kuo A."/>
            <person name="Liang C."/>
            <person name="Lipzen A."/>
            <person name="Lutzoni F."/>
            <person name="Magnuson J."/>
            <person name="Mondo S."/>
            <person name="Nolan M."/>
            <person name="Ohm R."/>
            <person name="Pangilinan J."/>
            <person name="Park H.-J."/>
            <person name="Ramirez L."/>
            <person name="Alfaro M."/>
            <person name="Sun H."/>
            <person name="Tritt A."/>
            <person name="Yoshinaga Y."/>
            <person name="Zwiers L.-H."/>
            <person name="Turgeon B."/>
            <person name="Goodwin S."/>
            <person name="Spatafora J."/>
            <person name="Crous P."/>
            <person name="Grigoriev I."/>
        </authorList>
    </citation>
    <scope>NUCLEOTIDE SEQUENCE</scope>
    <source>
        <strain evidence="8">CBS 109.77</strain>
    </source>
</reference>
<feature type="transmembrane region" description="Helical" evidence="6">
    <location>
        <begin position="220"/>
        <end position="242"/>
    </location>
</feature>
<organism evidence="8 9">
    <name type="scientific">Melanomma pulvis-pyrius CBS 109.77</name>
    <dbReference type="NCBI Taxonomy" id="1314802"/>
    <lineage>
        <taxon>Eukaryota</taxon>
        <taxon>Fungi</taxon>
        <taxon>Dikarya</taxon>
        <taxon>Ascomycota</taxon>
        <taxon>Pezizomycotina</taxon>
        <taxon>Dothideomycetes</taxon>
        <taxon>Pleosporomycetidae</taxon>
        <taxon>Pleosporales</taxon>
        <taxon>Melanommataceae</taxon>
        <taxon>Melanomma</taxon>
    </lineage>
</organism>
<dbReference type="GO" id="GO:0022857">
    <property type="term" value="F:transmembrane transporter activity"/>
    <property type="evidence" value="ECO:0007669"/>
    <property type="project" value="InterPro"/>
</dbReference>
<feature type="compositionally biased region" description="Polar residues" evidence="5">
    <location>
        <begin position="40"/>
        <end position="52"/>
    </location>
</feature>
<dbReference type="AlphaFoldDB" id="A0A6A6XAI6"/>
<feature type="transmembrane region" description="Helical" evidence="6">
    <location>
        <begin position="337"/>
        <end position="356"/>
    </location>
</feature>
<feature type="transmembrane region" description="Helical" evidence="6">
    <location>
        <begin position="135"/>
        <end position="159"/>
    </location>
</feature>
<dbReference type="OrthoDB" id="2130629at2759"/>
<keyword evidence="2 6" id="KW-0812">Transmembrane</keyword>
<dbReference type="PANTHER" id="PTHR42718:SF27">
    <property type="entry name" value="TRANSPORTER, PUTATIVE-RELATED"/>
    <property type="match status" value="1"/>
</dbReference>
<protein>
    <submittedName>
        <fullName evidence="8">MFS general substrate transporter</fullName>
    </submittedName>
</protein>
<feature type="transmembrane region" description="Helical" evidence="6">
    <location>
        <begin position="404"/>
        <end position="422"/>
    </location>
</feature>
<evidence type="ECO:0000313" key="8">
    <source>
        <dbReference type="EMBL" id="KAF2793449.1"/>
    </source>
</evidence>
<feature type="transmembrane region" description="Helical" evidence="6">
    <location>
        <begin position="191"/>
        <end position="214"/>
    </location>
</feature>
<dbReference type="Pfam" id="PF07690">
    <property type="entry name" value="MFS_1"/>
    <property type="match status" value="1"/>
</dbReference>
<dbReference type="Gene3D" id="1.20.1250.20">
    <property type="entry name" value="MFS general substrate transporter like domains"/>
    <property type="match status" value="2"/>
</dbReference>
<feature type="transmembrane region" description="Helical" evidence="6">
    <location>
        <begin position="376"/>
        <end position="397"/>
    </location>
</feature>
<dbReference type="InterPro" id="IPR036259">
    <property type="entry name" value="MFS_trans_sf"/>
</dbReference>
<feature type="region of interest" description="Disordered" evidence="5">
    <location>
        <begin position="29"/>
        <end position="52"/>
    </location>
</feature>
<dbReference type="SUPFAM" id="SSF103473">
    <property type="entry name" value="MFS general substrate transporter"/>
    <property type="match status" value="1"/>
</dbReference>
<dbReference type="PROSITE" id="PS50850">
    <property type="entry name" value="MFS"/>
    <property type="match status" value="1"/>
</dbReference>
<dbReference type="GO" id="GO:0016020">
    <property type="term" value="C:membrane"/>
    <property type="evidence" value="ECO:0007669"/>
    <property type="project" value="UniProtKB-SubCell"/>
</dbReference>
<keyword evidence="9" id="KW-1185">Reference proteome</keyword>
<feature type="transmembrane region" description="Helical" evidence="6">
    <location>
        <begin position="467"/>
        <end position="494"/>
    </location>
</feature>
<dbReference type="EMBL" id="MU001927">
    <property type="protein sequence ID" value="KAF2793449.1"/>
    <property type="molecule type" value="Genomic_DNA"/>
</dbReference>
<dbReference type="PANTHER" id="PTHR42718">
    <property type="entry name" value="MAJOR FACILITATOR SUPERFAMILY MULTIDRUG TRANSPORTER MFSC"/>
    <property type="match status" value="1"/>
</dbReference>
<dbReference type="Proteomes" id="UP000799757">
    <property type="component" value="Unassembled WGS sequence"/>
</dbReference>
<evidence type="ECO:0000256" key="4">
    <source>
        <dbReference type="ARBA" id="ARBA00023136"/>
    </source>
</evidence>
<keyword evidence="4 6" id="KW-0472">Membrane</keyword>
<feature type="transmembrane region" description="Helical" evidence="6">
    <location>
        <begin position="265"/>
        <end position="287"/>
    </location>
</feature>
<name>A0A6A6XAI6_9PLEO</name>
<evidence type="ECO:0000256" key="1">
    <source>
        <dbReference type="ARBA" id="ARBA00004141"/>
    </source>
</evidence>
<feature type="transmembrane region" description="Helical" evidence="6">
    <location>
        <begin position="165"/>
        <end position="184"/>
    </location>
</feature>
<feature type="transmembrane region" description="Helical" evidence="6">
    <location>
        <begin position="73"/>
        <end position="96"/>
    </location>
</feature>
<gene>
    <name evidence="8" type="ORF">K505DRAFT_305787</name>
</gene>
<evidence type="ECO:0000256" key="6">
    <source>
        <dbReference type="SAM" id="Phobius"/>
    </source>
</evidence>
<sequence>MSETMELQPVAVASNLTIPYPRVSRDSSRVAFGGSDPQDNDNVAHNEVSSSPPLVPAQNSTLQLVLVILQPSLVNFLASFGNGIIAVGLPAIAQSIDLPRSLYLWPSSVYSLTSGSMLLIAGSVADIVGVRPVELVGVFLLGIFTLACGLSATGVQLVVFRALQGVALAMHLPASVALVAAAVPPGRSRNIGYACLGLSQPLGFSVGLVVSGIIVEKTGWRMGFYLSGGAMLVAAIAAVWTLPKVKAGPQGTDGIRLRTKLYTEVDWIGGLIVGGGLAILAYVLAILSADLTTIHSATTASLLSVSLLLLIAFPFWMQYREATGKSALVPNALWKNIPFATTCIMVALSYGMINSMELFSSLYFQEVQNHSPFTTSLYLLPNLSMGVLINLSVGIFVDRVPVRWLVAISSLLCAIAPLIMALVNPAWSYWYLEFWGQILAPISGDVLFTVGLIIVSDNFPEKTQALAGAVFNTVAQFGQSLGIGLCQVVALGVMGKDGADGKNGAEKELKGYRAGFWTMFAYMVVCGLMAVGGLRSAGKVGLKRE</sequence>
<feature type="transmembrane region" description="Helical" evidence="6">
    <location>
        <begin position="514"/>
        <end position="534"/>
    </location>
</feature>
<feature type="transmembrane region" description="Helical" evidence="6">
    <location>
        <begin position="434"/>
        <end position="455"/>
    </location>
</feature>
<feature type="domain" description="Major facilitator superfamily (MFS) profile" evidence="7">
    <location>
        <begin position="67"/>
        <end position="539"/>
    </location>
</feature>
<feature type="transmembrane region" description="Helical" evidence="6">
    <location>
        <begin position="293"/>
        <end position="316"/>
    </location>
</feature>
<evidence type="ECO:0000256" key="5">
    <source>
        <dbReference type="SAM" id="MobiDB-lite"/>
    </source>
</evidence>
<feature type="transmembrane region" description="Helical" evidence="6">
    <location>
        <begin position="108"/>
        <end position="128"/>
    </location>
</feature>
<keyword evidence="3 6" id="KW-1133">Transmembrane helix</keyword>